<feature type="domain" description="EF-hand" evidence="4">
    <location>
        <begin position="65"/>
        <end position="100"/>
    </location>
</feature>
<accession>A0A8S3V0H0</accession>
<dbReference type="GO" id="GO:0005509">
    <property type="term" value="F:calcium ion binding"/>
    <property type="evidence" value="ECO:0007669"/>
    <property type="project" value="InterPro"/>
</dbReference>
<dbReference type="SUPFAM" id="SSF47473">
    <property type="entry name" value="EF-hand"/>
    <property type="match status" value="1"/>
</dbReference>
<evidence type="ECO:0000313" key="6">
    <source>
        <dbReference type="Proteomes" id="UP000683360"/>
    </source>
</evidence>
<organism evidence="5 6">
    <name type="scientific">Mytilus edulis</name>
    <name type="common">Blue mussel</name>
    <dbReference type="NCBI Taxonomy" id="6550"/>
    <lineage>
        <taxon>Eukaryota</taxon>
        <taxon>Metazoa</taxon>
        <taxon>Spiralia</taxon>
        <taxon>Lophotrochozoa</taxon>
        <taxon>Mollusca</taxon>
        <taxon>Bivalvia</taxon>
        <taxon>Autobranchia</taxon>
        <taxon>Pteriomorphia</taxon>
        <taxon>Mytilida</taxon>
        <taxon>Mytiloidea</taxon>
        <taxon>Mytilidae</taxon>
        <taxon>Mytilinae</taxon>
        <taxon>Mytilus</taxon>
    </lineage>
</organism>
<dbReference type="OrthoDB" id="444540at2759"/>
<evidence type="ECO:0000256" key="3">
    <source>
        <dbReference type="ARBA" id="ARBA00022837"/>
    </source>
</evidence>
<keyword evidence="3" id="KW-0106">Calcium</keyword>
<evidence type="ECO:0000256" key="1">
    <source>
        <dbReference type="ARBA" id="ARBA00022723"/>
    </source>
</evidence>
<protein>
    <submittedName>
        <fullName evidence="5">Crustacean calcium-binding protein 23,Calcyphosin,Calcyphosin-like protein</fullName>
    </submittedName>
</protein>
<evidence type="ECO:0000256" key="2">
    <source>
        <dbReference type="ARBA" id="ARBA00022737"/>
    </source>
</evidence>
<dbReference type="PANTHER" id="PTHR34524:SF6">
    <property type="entry name" value="CALCYPHOSINE LIKE"/>
    <property type="match status" value="1"/>
</dbReference>
<dbReference type="PROSITE" id="PS00018">
    <property type="entry name" value="EF_HAND_1"/>
    <property type="match status" value="2"/>
</dbReference>
<gene>
    <name evidence="5" type="ORF">MEDL_58998</name>
</gene>
<dbReference type="Pfam" id="PF13499">
    <property type="entry name" value="EF-hand_7"/>
    <property type="match status" value="1"/>
</dbReference>
<evidence type="ECO:0000259" key="4">
    <source>
        <dbReference type="PROSITE" id="PS50222"/>
    </source>
</evidence>
<keyword evidence="2" id="KW-0677">Repeat</keyword>
<dbReference type="Gene3D" id="1.10.238.10">
    <property type="entry name" value="EF-hand"/>
    <property type="match status" value="2"/>
</dbReference>
<dbReference type="PANTHER" id="PTHR34524">
    <property type="entry name" value="CALCYPHOSIN"/>
    <property type="match status" value="1"/>
</dbReference>
<proteinExistence type="predicted"/>
<dbReference type="Proteomes" id="UP000683360">
    <property type="component" value="Unassembled WGS sequence"/>
</dbReference>
<feature type="domain" description="EF-hand" evidence="4">
    <location>
        <begin position="137"/>
        <end position="172"/>
    </location>
</feature>
<name>A0A8S3V0H0_MYTED</name>
<dbReference type="InterPro" id="IPR018247">
    <property type="entry name" value="EF_Hand_1_Ca_BS"/>
</dbReference>
<dbReference type="InterPro" id="IPR051581">
    <property type="entry name" value="Ca-bind"/>
</dbReference>
<feature type="domain" description="EF-hand" evidence="4">
    <location>
        <begin position="101"/>
        <end position="136"/>
    </location>
</feature>
<dbReference type="AlphaFoldDB" id="A0A8S3V0H0"/>
<dbReference type="InterPro" id="IPR011992">
    <property type="entry name" value="EF-hand-dom_pair"/>
</dbReference>
<reference evidence="5" key="1">
    <citation type="submission" date="2021-03" db="EMBL/GenBank/DDBJ databases">
        <authorList>
            <person name="Bekaert M."/>
        </authorList>
    </citation>
    <scope>NUCLEOTIDE SEQUENCE</scope>
</reference>
<dbReference type="EMBL" id="CAJPWZ010002889">
    <property type="protein sequence ID" value="CAG2247053.1"/>
    <property type="molecule type" value="Genomic_DNA"/>
</dbReference>
<dbReference type="InterPro" id="IPR002048">
    <property type="entry name" value="EF_hand_dom"/>
</dbReference>
<comment type="caution">
    <text evidence="5">The sequence shown here is derived from an EMBL/GenBank/DDBJ whole genome shotgun (WGS) entry which is preliminary data.</text>
</comment>
<dbReference type="SMART" id="SM00054">
    <property type="entry name" value="EFh"/>
    <property type="match status" value="4"/>
</dbReference>
<keyword evidence="1" id="KW-0479">Metal-binding</keyword>
<evidence type="ECO:0000313" key="5">
    <source>
        <dbReference type="EMBL" id="CAG2247053.1"/>
    </source>
</evidence>
<sequence length="233" mass="26753">MFLIKDLYSTIQQSINLRREQHNKTKMAATGRMNHELKRKAKEAEKNCSDPVELLRCKCLQRGANGIKGLARTFKIFDDDGSKSLDKYEFSKGIRDYGIVLERDVVDQAFEALDKDHSGKLDFDEFLIALRPKMNASRKSLVTQAFNKLDKTGDSLITTEDLKGVYNVKKHPKYLNGEWTEDQCLLQFLASFDSDEKDGKITRDEFDNYYSGVSASVDSDVYFNLMMTNAWKL</sequence>
<dbReference type="PROSITE" id="PS50222">
    <property type="entry name" value="EF_HAND_2"/>
    <property type="match status" value="3"/>
</dbReference>
<dbReference type="CDD" id="cd00051">
    <property type="entry name" value="EFh"/>
    <property type="match status" value="1"/>
</dbReference>
<keyword evidence="6" id="KW-1185">Reference proteome</keyword>